<dbReference type="OrthoDB" id="9806505at2"/>
<dbReference type="SUPFAM" id="SSF52218">
    <property type="entry name" value="Flavoproteins"/>
    <property type="match status" value="1"/>
</dbReference>
<dbReference type="STRING" id="376733.SAMN04487972_1475"/>
<dbReference type="InterPro" id="IPR029039">
    <property type="entry name" value="Flavoprotein-like_sf"/>
</dbReference>
<keyword evidence="6" id="KW-1185">Reference proteome</keyword>
<evidence type="ECO:0000313" key="5">
    <source>
        <dbReference type="EMBL" id="SFA62292.1"/>
    </source>
</evidence>
<dbReference type="PANTHER" id="PTHR39201">
    <property type="entry name" value="EXPORTED PROTEIN-RELATED"/>
    <property type="match status" value="1"/>
</dbReference>
<dbReference type="RefSeq" id="WP_036743851.1">
    <property type="nucleotide sequence ID" value="NZ_FOJO01000047.1"/>
</dbReference>
<evidence type="ECO:0000256" key="2">
    <source>
        <dbReference type="ARBA" id="ARBA00022643"/>
    </source>
</evidence>
<reference evidence="4 6" key="2">
    <citation type="submission" date="2014-10" db="EMBL/GenBank/DDBJ databases">
        <title>Paracoccus sanguinis sp. nov., isolated from clinical specimens of New York State patients.</title>
        <authorList>
            <person name="Mingle L.A."/>
            <person name="Cole J.A."/>
            <person name="Lapierre P."/>
            <person name="Musser K.A."/>
        </authorList>
    </citation>
    <scope>NUCLEOTIDE SEQUENCE [LARGE SCALE GENOMIC DNA]</scope>
    <source>
        <strain evidence="4 6">JCM 14014</strain>
    </source>
</reference>
<name>A0A099EUU2_9RHOB</name>
<dbReference type="Proteomes" id="UP000029846">
    <property type="component" value="Unassembled WGS sequence"/>
</dbReference>
<dbReference type="PROSITE" id="PS51318">
    <property type="entry name" value="TAT"/>
    <property type="match status" value="1"/>
</dbReference>
<dbReference type="PANTHER" id="PTHR39201:SF1">
    <property type="entry name" value="FLAVODOXIN-LIKE DOMAIN-CONTAINING PROTEIN"/>
    <property type="match status" value="1"/>
</dbReference>
<feature type="domain" description="Flavodoxin-like" evidence="3">
    <location>
        <begin position="41"/>
        <end position="182"/>
    </location>
</feature>
<dbReference type="EMBL" id="JRKN01000044">
    <property type="protein sequence ID" value="KGJ02160.1"/>
    <property type="molecule type" value="Genomic_DNA"/>
</dbReference>
<sequence>MSGRETTGPNRRQILQAATLATASAWAGGPALAQGAGRSAVVFLSRSSNTRMLAGHLARRHDADLFEIRPRAPWPEDYDEMVAWATRWRESDRLLPLDAIPDFSRHDVIFLGFPIWGMSLPAPMRSLLSAVDLSGKTILPFITHGGYGAGSTLNEVRRLAPNAAFAPEFVLQCDQERDNLDAMQGWLDEVKTEIVR</sequence>
<keyword evidence="1" id="KW-0285">Flavoprotein</keyword>
<dbReference type="InterPro" id="IPR006311">
    <property type="entry name" value="TAT_signal"/>
</dbReference>
<dbReference type="Pfam" id="PF12682">
    <property type="entry name" value="Flavodoxin_4"/>
    <property type="match status" value="1"/>
</dbReference>
<evidence type="ECO:0000256" key="1">
    <source>
        <dbReference type="ARBA" id="ARBA00022630"/>
    </source>
</evidence>
<reference evidence="5 7" key="3">
    <citation type="submission" date="2016-10" db="EMBL/GenBank/DDBJ databases">
        <authorList>
            <person name="de Groot N.N."/>
        </authorList>
    </citation>
    <scope>NUCLEOTIDE SEQUENCE [LARGE SCALE GENOMIC DNA]</scope>
    <source>
        <strain evidence="5 7">CGMCC 1.6117</strain>
    </source>
</reference>
<accession>A0A099EUU2</accession>
<dbReference type="GO" id="GO:0010181">
    <property type="term" value="F:FMN binding"/>
    <property type="evidence" value="ECO:0007669"/>
    <property type="project" value="InterPro"/>
</dbReference>
<protein>
    <submittedName>
        <fullName evidence="5">Flavodoxin</fullName>
    </submittedName>
</protein>
<dbReference type="Proteomes" id="UP000182312">
    <property type="component" value="Unassembled WGS sequence"/>
</dbReference>
<evidence type="ECO:0000313" key="6">
    <source>
        <dbReference type="Proteomes" id="UP000029846"/>
    </source>
</evidence>
<evidence type="ECO:0000313" key="7">
    <source>
        <dbReference type="Proteomes" id="UP000182312"/>
    </source>
</evidence>
<dbReference type="EMBL" id="FOJO01000047">
    <property type="protein sequence ID" value="SFA62292.1"/>
    <property type="molecule type" value="Genomic_DNA"/>
</dbReference>
<dbReference type="AlphaFoldDB" id="A0A099EUU2"/>
<dbReference type="InterPro" id="IPR008254">
    <property type="entry name" value="Flavodoxin/NO_synth"/>
</dbReference>
<dbReference type="eggNOG" id="COG0716">
    <property type="taxonomic scope" value="Bacteria"/>
</dbReference>
<proteinExistence type="predicted"/>
<evidence type="ECO:0000313" key="4">
    <source>
        <dbReference type="EMBL" id="KGJ02160.1"/>
    </source>
</evidence>
<gene>
    <name evidence="4" type="ORF">IT41_18225</name>
    <name evidence="5" type="ORF">SAMN04487972_1475</name>
</gene>
<organism evidence="4 6">
    <name type="scientific">Paracoccus halophilus</name>
    <dbReference type="NCBI Taxonomy" id="376733"/>
    <lineage>
        <taxon>Bacteria</taxon>
        <taxon>Pseudomonadati</taxon>
        <taxon>Pseudomonadota</taxon>
        <taxon>Alphaproteobacteria</taxon>
        <taxon>Rhodobacterales</taxon>
        <taxon>Paracoccaceae</taxon>
        <taxon>Paracoccus</taxon>
    </lineage>
</organism>
<evidence type="ECO:0000259" key="3">
    <source>
        <dbReference type="Pfam" id="PF12682"/>
    </source>
</evidence>
<dbReference type="Gene3D" id="3.40.50.360">
    <property type="match status" value="1"/>
</dbReference>
<keyword evidence="2" id="KW-0288">FMN</keyword>
<reference evidence="4 6" key="1">
    <citation type="submission" date="2014-09" db="EMBL/GenBank/DDBJ databases">
        <authorList>
            <person name="McGinnis J.M."/>
            <person name="Wolfgang W.J."/>
        </authorList>
    </citation>
    <scope>NUCLEOTIDE SEQUENCE [LARGE SCALE GENOMIC DNA]</scope>
    <source>
        <strain evidence="4 6">JCM 14014</strain>
    </source>
</reference>